<dbReference type="AlphaFoldDB" id="A0A0C2ZCW8"/>
<reference evidence="1 2" key="1">
    <citation type="submission" date="2014-04" db="EMBL/GenBank/DDBJ databases">
        <authorList>
            <consortium name="DOE Joint Genome Institute"/>
            <person name="Kuo A."/>
            <person name="Kohler A."/>
            <person name="Nagy L.G."/>
            <person name="Floudas D."/>
            <person name="Copeland A."/>
            <person name="Barry K.W."/>
            <person name="Cichocki N."/>
            <person name="Veneault-Fourrey C."/>
            <person name="LaButti K."/>
            <person name="Lindquist E.A."/>
            <person name="Lipzen A."/>
            <person name="Lundell T."/>
            <person name="Morin E."/>
            <person name="Murat C."/>
            <person name="Sun H."/>
            <person name="Tunlid A."/>
            <person name="Henrissat B."/>
            <person name="Grigoriev I.V."/>
            <person name="Hibbett D.S."/>
            <person name="Martin F."/>
            <person name="Nordberg H.P."/>
            <person name="Cantor M.N."/>
            <person name="Hua S.X."/>
        </authorList>
    </citation>
    <scope>NUCLEOTIDE SEQUENCE [LARGE SCALE GENOMIC DNA]</scope>
    <source>
        <strain evidence="1 2">Foug A</strain>
    </source>
</reference>
<name>A0A0C2ZCW8_9AGAM</name>
<protein>
    <recommendedName>
        <fullName evidence="3">Hydantoinase A/oxoprolinase domain-containing protein</fullName>
    </recommendedName>
</protein>
<evidence type="ECO:0008006" key="3">
    <source>
        <dbReference type="Google" id="ProtNLM"/>
    </source>
</evidence>
<organism evidence="1 2">
    <name type="scientific">Scleroderma citrinum Foug A</name>
    <dbReference type="NCBI Taxonomy" id="1036808"/>
    <lineage>
        <taxon>Eukaryota</taxon>
        <taxon>Fungi</taxon>
        <taxon>Dikarya</taxon>
        <taxon>Basidiomycota</taxon>
        <taxon>Agaricomycotina</taxon>
        <taxon>Agaricomycetes</taxon>
        <taxon>Agaricomycetidae</taxon>
        <taxon>Boletales</taxon>
        <taxon>Sclerodermatineae</taxon>
        <taxon>Sclerodermataceae</taxon>
        <taxon>Scleroderma</taxon>
    </lineage>
</organism>
<accession>A0A0C2ZCW8</accession>
<dbReference type="HOGENOM" id="CLU_2086220_0_0_1"/>
<dbReference type="OrthoDB" id="5404895at2759"/>
<dbReference type="InParanoid" id="A0A0C2ZCW8"/>
<dbReference type="STRING" id="1036808.A0A0C2ZCW8"/>
<evidence type="ECO:0000313" key="2">
    <source>
        <dbReference type="Proteomes" id="UP000053989"/>
    </source>
</evidence>
<dbReference type="Proteomes" id="UP000053989">
    <property type="component" value="Unassembled WGS sequence"/>
</dbReference>
<dbReference type="EMBL" id="KN822071">
    <property type="protein sequence ID" value="KIM59618.1"/>
    <property type="molecule type" value="Genomic_DNA"/>
</dbReference>
<proteinExistence type="predicted"/>
<reference evidence="2" key="2">
    <citation type="submission" date="2015-01" db="EMBL/GenBank/DDBJ databases">
        <title>Evolutionary Origins and Diversification of the Mycorrhizal Mutualists.</title>
        <authorList>
            <consortium name="DOE Joint Genome Institute"/>
            <consortium name="Mycorrhizal Genomics Consortium"/>
            <person name="Kohler A."/>
            <person name="Kuo A."/>
            <person name="Nagy L.G."/>
            <person name="Floudas D."/>
            <person name="Copeland A."/>
            <person name="Barry K.W."/>
            <person name="Cichocki N."/>
            <person name="Veneault-Fourrey C."/>
            <person name="LaButti K."/>
            <person name="Lindquist E.A."/>
            <person name="Lipzen A."/>
            <person name="Lundell T."/>
            <person name="Morin E."/>
            <person name="Murat C."/>
            <person name="Riley R."/>
            <person name="Ohm R."/>
            <person name="Sun H."/>
            <person name="Tunlid A."/>
            <person name="Henrissat B."/>
            <person name="Grigoriev I.V."/>
            <person name="Hibbett D.S."/>
            <person name="Martin F."/>
        </authorList>
    </citation>
    <scope>NUCLEOTIDE SEQUENCE [LARGE SCALE GENOMIC DNA]</scope>
    <source>
        <strain evidence="2">Foug A</strain>
    </source>
</reference>
<sequence length="117" mass="12141">MRGAAFLASLNADISKQSALVVDIGGTTTDLGMLLFLSSPGSCPSQSLWRLVKLLHASRHQHWLGWGISCSPRLSDAQVTVGPDSVGHAITSQALVLGGSTLTATDVAVGSQARKTE</sequence>
<gene>
    <name evidence="1" type="ORF">SCLCIDRAFT_27171</name>
</gene>
<keyword evidence="2" id="KW-1185">Reference proteome</keyword>
<evidence type="ECO:0000313" key="1">
    <source>
        <dbReference type="EMBL" id="KIM59618.1"/>
    </source>
</evidence>